<evidence type="ECO:0000256" key="1">
    <source>
        <dbReference type="SAM" id="MobiDB-lite"/>
    </source>
</evidence>
<keyword evidence="4" id="KW-1185">Reference proteome</keyword>
<dbReference type="NCBIfam" id="TIGR02122">
    <property type="entry name" value="TRAP_TAXI"/>
    <property type="match status" value="1"/>
</dbReference>
<organism evidence="3 4">
    <name type="scientific">Nesterenkonia xinjiangensis</name>
    <dbReference type="NCBI Taxonomy" id="225327"/>
    <lineage>
        <taxon>Bacteria</taxon>
        <taxon>Bacillati</taxon>
        <taxon>Actinomycetota</taxon>
        <taxon>Actinomycetes</taxon>
        <taxon>Micrococcales</taxon>
        <taxon>Micrococcaceae</taxon>
        <taxon>Nesterenkonia</taxon>
    </lineage>
</organism>
<dbReference type="Proteomes" id="UP000535437">
    <property type="component" value="Unassembled WGS sequence"/>
</dbReference>
<dbReference type="EMBL" id="JACCFY010000001">
    <property type="protein sequence ID" value="NYJ78880.1"/>
    <property type="molecule type" value="Genomic_DNA"/>
</dbReference>
<dbReference type="SUPFAM" id="SSF53850">
    <property type="entry name" value="Periplasmic binding protein-like II"/>
    <property type="match status" value="1"/>
</dbReference>
<keyword evidence="2" id="KW-0732">Signal</keyword>
<comment type="caution">
    <text evidence="3">The sequence shown here is derived from an EMBL/GenBank/DDBJ whole genome shotgun (WGS) entry which is preliminary data.</text>
</comment>
<dbReference type="CDD" id="cd13567">
    <property type="entry name" value="PBP2_TtGluBP"/>
    <property type="match status" value="1"/>
</dbReference>
<feature type="compositionally biased region" description="Acidic residues" evidence="1">
    <location>
        <begin position="326"/>
        <end position="356"/>
    </location>
</feature>
<dbReference type="Pfam" id="PF16868">
    <property type="entry name" value="NMT1_3"/>
    <property type="match status" value="1"/>
</dbReference>
<dbReference type="AlphaFoldDB" id="A0A7Z0GMZ6"/>
<dbReference type="PROSITE" id="PS51257">
    <property type="entry name" value="PROKAR_LIPOPROTEIN"/>
    <property type="match status" value="1"/>
</dbReference>
<protein>
    <recommendedName>
        <fullName evidence="5">TRAP transporter solute receptor, TAXI family</fullName>
    </recommendedName>
</protein>
<evidence type="ECO:0008006" key="5">
    <source>
        <dbReference type="Google" id="ProtNLM"/>
    </source>
</evidence>
<dbReference type="PANTHER" id="PTHR42941:SF1">
    <property type="entry name" value="SLL1037 PROTEIN"/>
    <property type="match status" value="1"/>
</dbReference>
<evidence type="ECO:0000313" key="3">
    <source>
        <dbReference type="EMBL" id="NYJ78880.1"/>
    </source>
</evidence>
<sequence length="356" mass="37210">MIRTHARARTAGAALAASALLLTACGDDGDSAAEGGEEVGSQDADFLTIATGGSSGVYYQIGATMADLLADELGADTSVQATGASAENINLLTDGNAEIAFTMGDATVQALEGTGPFEDDPREGLLAIMTMYPNTVQLIARADAGIESVEDLEGANVAVGDVGSGVELNAQMVLGAYDLSYDDINEDYLSYAEATDQMANGHIDALFATSGLPNPSLTELATNTDFVTVPIDGEGRENLLAEYEFFGENIIPAGTYEDDEDVETVSVTNHLLVSSEMSEEAVHDVTAAIFDNIDRLHASHAEAESITLETATEGLVVPLHPGAEQYFEEQGVDTDADADAEDADSEDDAEDETDDE</sequence>
<evidence type="ECO:0000256" key="2">
    <source>
        <dbReference type="SAM" id="SignalP"/>
    </source>
</evidence>
<feature type="region of interest" description="Disordered" evidence="1">
    <location>
        <begin position="322"/>
        <end position="356"/>
    </location>
</feature>
<evidence type="ECO:0000313" key="4">
    <source>
        <dbReference type="Proteomes" id="UP000535437"/>
    </source>
</evidence>
<gene>
    <name evidence="3" type="ORF">HNR09_002291</name>
</gene>
<proteinExistence type="predicted"/>
<feature type="chain" id="PRO_5038370201" description="TRAP transporter solute receptor, TAXI family" evidence="2">
    <location>
        <begin position="25"/>
        <end position="356"/>
    </location>
</feature>
<dbReference type="RefSeq" id="WP_179542171.1">
    <property type="nucleotide sequence ID" value="NZ_BAAALL010000001.1"/>
</dbReference>
<dbReference type="Gene3D" id="3.40.190.10">
    <property type="entry name" value="Periplasmic binding protein-like II"/>
    <property type="match status" value="2"/>
</dbReference>
<feature type="signal peptide" evidence="2">
    <location>
        <begin position="1"/>
        <end position="24"/>
    </location>
</feature>
<dbReference type="PANTHER" id="PTHR42941">
    <property type="entry name" value="SLL1037 PROTEIN"/>
    <property type="match status" value="1"/>
</dbReference>
<name>A0A7Z0GMZ6_9MICC</name>
<accession>A0A7Z0GMZ6</accession>
<dbReference type="InterPro" id="IPR011852">
    <property type="entry name" value="TRAP_TAXI"/>
</dbReference>
<reference evidence="3 4" key="1">
    <citation type="submission" date="2020-07" db="EMBL/GenBank/DDBJ databases">
        <title>Sequencing the genomes of 1000 actinobacteria strains.</title>
        <authorList>
            <person name="Klenk H.-P."/>
        </authorList>
    </citation>
    <scope>NUCLEOTIDE SEQUENCE [LARGE SCALE GENOMIC DNA]</scope>
    <source>
        <strain evidence="3 4">DSM 15475</strain>
    </source>
</reference>